<accession>A0A0J1H5P0</accession>
<evidence type="ECO:0000256" key="3">
    <source>
        <dbReference type="ARBA" id="ARBA00022723"/>
    </source>
</evidence>
<comment type="caution">
    <text evidence="11">The sequence shown here is derived from an EMBL/GenBank/DDBJ whole genome shotgun (WGS) entry which is preliminary data.</text>
</comment>
<evidence type="ECO:0000256" key="2">
    <source>
        <dbReference type="ARBA" id="ARBA00022617"/>
    </source>
</evidence>
<protein>
    <submittedName>
        <fullName evidence="11">Cytochrome c peroxidase</fullName>
    </submittedName>
</protein>
<evidence type="ECO:0000313" key="11">
    <source>
        <dbReference type="EMBL" id="KLV07060.1"/>
    </source>
</evidence>
<dbReference type="Pfam" id="PF03150">
    <property type="entry name" value="CCP_MauG"/>
    <property type="match status" value="1"/>
</dbReference>
<keyword evidence="5" id="KW-0560">Oxidoreductase</keyword>
<evidence type="ECO:0000256" key="9">
    <source>
        <dbReference type="SAM" id="SignalP"/>
    </source>
</evidence>
<keyword evidence="11" id="KW-0575">Peroxidase</keyword>
<dbReference type="SUPFAM" id="SSF46626">
    <property type="entry name" value="Cytochrome c"/>
    <property type="match status" value="2"/>
</dbReference>
<name>A0A0J1H5P0_9GAMM</name>
<dbReference type="GO" id="GO:0004130">
    <property type="term" value="F:cytochrome-c peroxidase activity"/>
    <property type="evidence" value="ECO:0007669"/>
    <property type="project" value="TreeGrafter"/>
</dbReference>
<dbReference type="Proteomes" id="UP000036097">
    <property type="component" value="Unassembled WGS sequence"/>
</dbReference>
<evidence type="ECO:0000259" key="10">
    <source>
        <dbReference type="PROSITE" id="PS51007"/>
    </source>
</evidence>
<dbReference type="RefSeq" id="WP_047877911.1">
    <property type="nucleotide sequence ID" value="NZ_LDOT01000006.1"/>
</dbReference>
<dbReference type="GO" id="GO:0030313">
    <property type="term" value="C:cell envelope"/>
    <property type="evidence" value="ECO:0007669"/>
    <property type="project" value="UniProtKB-SubCell"/>
</dbReference>
<dbReference type="EMBL" id="LDOT01000006">
    <property type="protein sequence ID" value="KLV07060.1"/>
    <property type="molecule type" value="Genomic_DNA"/>
</dbReference>
<dbReference type="GO" id="GO:0009055">
    <property type="term" value="F:electron transfer activity"/>
    <property type="evidence" value="ECO:0007669"/>
    <property type="project" value="InterPro"/>
</dbReference>
<organism evidence="11 12">
    <name type="scientific">Photobacterium aquae</name>
    <dbReference type="NCBI Taxonomy" id="1195763"/>
    <lineage>
        <taxon>Bacteria</taxon>
        <taxon>Pseudomonadati</taxon>
        <taxon>Pseudomonadota</taxon>
        <taxon>Gammaproteobacteria</taxon>
        <taxon>Vibrionales</taxon>
        <taxon>Vibrionaceae</taxon>
        <taxon>Photobacterium</taxon>
    </lineage>
</organism>
<dbReference type="PANTHER" id="PTHR30600">
    <property type="entry name" value="CYTOCHROME C PEROXIDASE-RELATED"/>
    <property type="match status" value="1"/>
</dbReference>
<feature type="domain" description="Cytochrome c" evidence="10">
    <location>
        <begin position="68"/>
        <end position="161"/>
    </location>
</feature>
<dbReference type="PANTHER" id="PTHR30600:SF10">
    <property type="entry name" value="BLL6722 PROTEIN"/>
    <property type="match status" value="1"/>
</dbReference>
<reference evidence="11 12" key="1">
    <citation type="submission" date="2015-05" db="EMBL/GenBank/DDBJ databases">
        <title>Photobacterium galathea sp. nov.</title>
        <authorList>
            <person name="Machado H."/>
            <person name="Gram L."/>
        </authorList>
    </citation>
    <scope>NUCLEOTIDE SEQUENCE [LARGE SCALE GENOMIC DNA]</scope>
    <source>
        <strain evidence="11 12">CGMCC 1.12159</strain>
    </source>
</reference>
<dbReference type="InterPro" id="IPR004852">
    <property type="entry name" value="Di-haem_cyt_c_peroxidsae"/>
</dbReference>
<dbReference type="OrthoDB" id="9805202at2"/>
<dbReference type="PROSITE" id="PS51007">
    <property type="entry name" value="CYTC"/>
    <property type="match status" value="1"/>
</dbReference>
<dbReference type="PATRIC" id="fig|1195763.3.peg.1211"/>
<evidence type="ECO:0000256" key="8">
    <source>
        <dbReference type="SAM" id="MobiDB-lite"/>
    </source>
</evidence>
<evidence type="ECO:0000256" key="1">
    <source>
        <dbReference type="ARBA" id="ARBA00004196"/>
    </source>
</evidence>
<evidence type="ECO:0000256" key="4">
    <source>
        <dbReference type="ARBA" id="ARBA00022729"/>
    </source>
</evidence>
<dbReference type="STRING" id="1195763.ABT56_05720"/>
<feature type="chain" id="PRO_5005252351" evidence="9">
    <location>
        <begin position="31"/>
        <end position="785"/>
    </location>
</feature>
<evidence type="ECO:0000256" key="6">
    <source>
        <dbReference type="ARBA" id="ARBA00023004"/>
    </source>
</evidence>
<dbReference type="Pfam" id="PF17963">
    <property type="entry name" value="Big_9"/>
    <property type="match status" value="1"/>
</dbReference>
<keyword evidence="4 9" id="KW-0732">Signal</keyword>
<feature type="signal peptide" evidence="9">
    <location>
        <begin position="1"/>
        <end position="30"/>
    </location>
</feature>
<comment type="subcellular location">
    <subcellularLocation>
        <location evidence="1">Cell envelope</location>
    </subcellularLocation>
</comment>
<keyword evidence="6 7" id="KW-0408">Iron</keyword>
<evidence type="ECO:0000256" key="5">
    <source>
        <dbReference type="ARBA" id="ARBA00023002"/>
    </source>
</evidence>
<gene>
    <name evidence="11" type="ORF">ABT56_05720</name>
</gene>
<dbReference type="InterPro" id="IPR036909">
    <property type="entry name" value="Cyt_c-like_dom_sf"/>
</dbReference>
<dbReference type="GO" id="GO:0020037">
    <property type="term" value="F:heme binding"/>
    <property type="evidence" value="ECO:0007669"/>
    <property type="project" value="InterPro"/>
</dbReference>
<evidence type="ECO:0000256" key="7">
    <source>
        <dbReference type="PROSITE-ProRule" id="PRU00433"/>
    </source>
</evidence>
<keyword evidence="12" id="KW-1185">Reference proteome</keyword>
<proteinExistence type="predicted"/>
<keyword evidence="2 7" id="KW-0349">Heme</keyword>
<dbReference type="AlphaFoldDB" id="A0A0J1H5P0"/>
<dbReference type="GO" id="GO:0046872">
    <property type="term" value="F:metal ion binding"/>
    <property type="evidence" value="ECO:0007669"/>
    <property type="project" value="UniProtKB-KW"/>
</dbReference>
<dbReference type="InterPro" id="IPR051395">
    <property type="entry name" value="Cytochrome_c_Peroxidase/MauG"/>
</dbReference>
<evidence type="ECO:0000313" key="12">
    <source>
        <dbReference type="Proteomes" id="UP000036097"/>
    </source>
</evidence>
<dbReference type="InterPro" id="IPR009056">
    <property type="entry name" value="Cyt_c-like_dom"/>
</dbReference>
<keyword evidence="3 7" id="KW-0479">Metal-binding</keyword>
<dbReference type="Gene3D" id="1.10.760.10">
    <property type="entry name" value="Cytochrome c-like domain"/>
    <property type="match status" value="2"/>
</dbReference>
<sequence length="785" mass="86165">MNDKSIKNRHRLQALIAMSLLGLSAGFAVAEVEEEVPEPIDFSGIGSLKGIQPAPVPGLDYYIKDKEAAIKLGKALFWDMQAGSQGQSCASCHYSAGADNRTKNQLSPGLRHTDPAKREIFDPTLSGGKGGPNYTLTQADFPFRLYADPDDRHSAVLFDSDDVASSQGVFASVFNDLFGATYDQQFSDGREDCSSVKDIFHVNHISTRRVEPRNTPTVINAIFNFRNFWDGRANNSFNGVDPFGRRNKDARIMHYDRYSGKISLKEVDLINSSAASQAVGPPGSDFEMTCATKAFQEMGKKLLRLTPLGIQKVDVSDSELGPMSAFPNNGLRTSYRRMIQAAFHDTFWGHPGKIDGYEQIEHNFSLFWGLAIQEYEATLISDDSPFDRYMDGDDSALTEQEIKGMEVFVGKGKCVNCHSGPEFSKAATHLVAEEEEEGLVERMHMGDNNISLYDNGFYNIGVRPTEEDIALGAEDPWGNPLSFTRQYLDILRGKNVPDNFEVDPCTFEALVFEQSPCNSAQQTAALIPRVLNNQERTAVDGAFKTPGLRNVELTGPYMHNGSMSTLEQVVNFYNRGGNRTGDDNGDSSGFNGTPSNLDPDIRSLGLDEDEKAALVAFMKALTDERVRWEVAPFDHPQLFIPNGAIGDEYAVTDNGNGTAEEEWKEIPMVGAAGRYAKGLSPVEPFLNEEPVSSVVANDDDAQVKRGYTVTINVISNDSAGSGSIDPTSVTIISEPNLRYGRYTNNGDGTISYTALRDTDATITYTVKDTNGNISNEATVNIDAYR</sequence>
<feature type="region of interest" description="Disordered" evidence="8">
    <location>
        <begin position="574"/>
        <end position="602"/>
    </location>
</feature>